<dbReference type="Proteomes" id="UP000193346">
    <property type="component" value="Unassembled WGS sequence"/>
</dbReference>
<evidence type="ECO:0000313" key="2">
    <source>
        <dbReference type="Proteomes" id="UP000193346"/>
    </source>
</evidence>
<gene>
    <name evidence="1" type="ORF">BV913_11180</name>
</gene>
<evidence type="ECO:0000313" key="1">
    <source>
        <dbReference type="EMBL" id="OSI29986.1"/>
    </source>
</evidence>
<comment type="caution">
    <text evidence="1">The sequence shown here is derived from an EMBL/GenBank/DDBJ whole genome shotgun (WGS) entry which is preliminary data.</text>
</comment>
<dbReference type="EMBL" id="MTAC01000038">
    <property type="protein sequence ID" value="OSI29986.1"/>
    <property type="molecule type" value="Genomic_DNA"/>
</dbReference>
<organism evidence="1 2">
    <name type="scientific">Neisseria dumasiana</name>
    <dbReference type="NCBI Taxonomy" id="1931275"/>
    <lineage>
        <taxon>Bacteria</taxon>
        <taxon>Pseudomonadati</taxon>
        <taxon>Pseudomonadota</taxon>
        <taxon>Betaproteobacteria</taxon>
        <taxon>Neisseriales</taxon>
        <taxon>Neisseriaceae</taxon>
        <taxon>Neisseria</taxon>
    </lineage>
</organism>
<sequence length="161" mass="18888">MDKSYPNQKIENPKPRFEHSKFFLNGVGDIHIGDTFNKKSFVKAEEEIEGCFHAENKEYPDFSFKFIDNKLVEIESYSKNQVISPYGIKIGDMPKLIYQKHKGEKEEIMNHPYGDENDKVIFYWYKVNDEDLGIKYVIMNNKVESISVGKKEQLPYMEGCL</sequence>
<proteinExistence type="predicted"/>
<accession>A0ABX3WII6</accession>
<reference evidence="1 2" key="1">
    <citation type="submission" date="2017-01" db="EMBL/GenBank/DDBJ databases">
        <authorList>
            <person name="Wolfgang W.J."/>
            <person name="Cole J."/>
            <person name="Wroblewski D."/>
            <person name="Mcginnis J."/>
            <person name="Musser K.A."/>
        </authorList>
    </citation>
    <scope>NUCLEOTIDE SEQUENCE [LARGE SCALE GENOMIC DNA]</scope>
    <source>
        <strain evidence="1 2">93087</strain>
    </source>
</reference>
<protein>
    <submittedName>
        <fullName evidence="1">Uncharacterized protein</fullName>
    </submittedName>
</protein>
<name>A0ABX3WII6_9NEIS</name>
<keyword evidence="2" id="KW-1185">Reference proteome</keyword>